<comment type="subcellular location">
    <subcellularLocation>
        <location evidence="1">Membrane</location>
    </subcellularLocation>
</comment>
<feature type="non-terminal residue" evidence="5">
    <location>
        <position position="95"/>
    </location>
</feature>
<dbReference type="SUPFAM" id="SSF49313">
    <property type="entry name" value="Cadherin-like"/>
    <property type="match status" value="1"/>
</dbReference>
<evidence type="ECO:0000256" key="2">
    <source>
        <dbReference type="ARBA" id="ARBA00023136"/>
    </source>
</evidence>
<keyword evidence="3" id="KW-0106">Calcium</keyword>
<dbReference type="GO" id="GO:0005509">
    <property type="term" value="F:calcium ion binding"/>
    <property type="evidence" value="ECO:0007669"/>
    <property type="project" value="UniProtKB-UniRule"/>
</dbReference>
<evidence type="ECO:0000259" key="4">
    <source>
        <dbReference type="PROSITE" id="PS50268"/>
    </source>
</evidence>
<dbReference type="EMBL" id="JAMKFB020000025">
    <property type="protein sequence ID" value="KAL0155352.1"/>
    <property type="molecule type" value="Genomic_DNA"/>
</dbReference>
<evidence type="ECO:0000313" key="5">
    <source>
        <dbReference type="EMBL" id="KAL0155352.1"/>
    </source>
</evidence>
<dbReference type="PROSITE" id="PS50268">
    <property type="entry name" value="CADHERIN_2"/>
    <property type="match status" value="1"/>
</dbReference>
<dbReference type="Gene3D" id="2.60.40.60">
    <property type="entry name" value="Cadherins"/>
    <property type="match status" value="1"/>
</dbReference>
<dbReference type="InterPro" id="IPR015919">
    <property type="entry name" value="Cadherin-like_sf"/>
</dbReference>
<evidence type="ECO:0000256" key="3">
    <source>
        <dbReference type="PROSITE-ProRule" id="PRU00043"/>
    </source>
</evidence>
<reference evidence="5 6" key="1">
    <citation type="submission" date="2024-05" db="EMBL/GenBank/DDBJ databases">
        <title>Genome sequencing and assembly of Indian major carp, Cirrhinus mrigala (Hamilton, 1822).</title>
        <authorList>
            <person name="Mohindra V."/>
            <person name="Chowdhury L.M."/>
            <person name="Lal K."/>
            <person name="Jena J.K."/>
        </authorList>
    </citation>
    <scope>NUCLEOTIDE SEQUENCE [LARGE SCALE GENOMIC DNA]</scope>
    <source>
        <strain evidence="5">CM1030</strain>
        <tissue evidence="5">Blood</tissue>
    </source>
</reference>
<name>A0ABD0N2I4_CIRMR</name>
<keyword evidence="6" id="KW-1185">Reference proteome</keyword>
<evidence type="ECO:0000313" key="6">
    <source>
        <dbReference type="Proteomes" id="UP001529510"/>
    </source>
</evidence>
<dbReference type="InterPro" id="IPR002126">
    <property type="entry name" value="Cadherin-like_dom"/>
</dbReference>
<comment type="caution">
    <text evidence="5">The sequence shown here is derived from an EMBL/GenBank/DDBJ whole genome shotgun (WGS) entry which is preliminary data.</text>
</comment>
<keyword evidence="2" id="KW-0472">Membrane</keyword>
<feature type="domain" description="Cadherin" evidence="4">
    <location>
        <begin position="3"/>
        <end position="66"/>
    </location>
</feature>
<feature type="non-terminal residue" evidence="5">
    <location>
        <position position="1"/>
    </location>
</feature>
<dbReference type="Proteomes" id="UP001529510">
    <property type="component" value="Unassembled WGS sequence"/>
</dbReference>
<sequence>GEFRLESSFNPNILVKELLDYDKIKQVTMTLYVQDTPLASTTKASYTATTTVVVHITDTDNRPPWFQPCTEHEFGTSKVCVNSGYEGTVNFNETS</sequence>
<organism evidence="5 6">
    <name type="scientific">Cirrhinus mrigala</name>
    <name type="common">Mrigala</name>
    <dbReference type="NCBI Taxonomy" id="683832"/>
    <lineage>
        <taxon>Eukaryota</taxon>
        <taxon>Metazoa</taxon>
        <taxon>Chordata</taxon>
        <taxon>Craniata</taxon>
        <taxon>Vertebrata</taxon>
        <taxon>Euteleostomi</taxon>
        <taxon>Actinopterygii</taxon>
        <taxon>Neopterygii</taxon>
        <taxon>Teleostei</taxon>
        <taxon>Ostariophysi</taxon>
        <taxon>Cypriniformes</taxon>
        <taxon>Cyprinidae</taxon>
        <taxon>Labeoninae</taxon>
        <taxon>Labeonini</taxon>
        <taxon>Cirrhinus</taxon>
    </lineage>
</organism>
<gene>
    <name evidence="5" type="ORF">M9458_049615</name>
</gene>
<dbReference type="GO" id="GO:0016020">
    <property type="term" value="C:membrane"/>
    <property type="evidence" value="ECO:0007669"/>
    <property type="project" value="UniProtKB-SubCell"/>
</dbReference>
<proteinExistence type="predicted"/>
<protein>
    <recommendedName>
        <fullName evidence="4">Cadherin domain-containing protein</fullName>
    </recommendedName>
</protein>
<accession>A0ABD0N2I4</accession>
<evidence type="ECO:0000256" key="1">
    <source>
        <dbReference type="ARBA" id="ARBA00004370"/>
    </source>
</evidence>
<dbReference type="AlphaFoldDB" id="A0ABD0N2I4"/>